<dbReference type="PANTHER" id="PTHR35810">
    <property type="entry name" value="CYTOPLASMIC PROTEIN-RELATED"/>
    <property type="match status" value="1"/>
</dbReference>
<dbReference type="Proteomes" id="UP000054874">
    <property type="component" value="Unassembled WGS sequence"/>
</dbReference>
<reference evidence="1 2" key="1">
    <citation type="submission" date="2015-11" db="EMBL/GenBank/DDBJ databases">
        <title>Butyribacter intestini gen. nov., sp. nov., a butyric acid-producing bacterium of the family Lachnospiraceae isolated from the human faeces.</title>
        <authorList>
            <person name="Zou Y."/>
            <person name="Xue W."/>
            <person name="Luo G."/>
            <person name="Lv M."/>
        </authorList>
    </citation>
    <scope>NUCLEOTIDE SEQUENCE [LARGE SCALE GENOMIC DNA]</scope>
    <source>
        <strain evidence="1 2">ACET-33324</strain>
    </source>
</reference>
<keyword evidence="2" id="KW-1185">Reference proteome</keyword>
<accession>A0A0V8QET4</accession>
<dbReference type="Pfam" id="PF13310">
    <property type="entry name" value="Virulence_RhuM"/>
    <property type="match status" value="1"/>
</dbReference>
<organism evidence="1 2">
    <name type="scientific">Acetivibrio ethanolgignens</name>
    <dbReference type="NCBI Taxonomy" id="290052"/>
    <lineage>
        <taxon>Bacteria</taxon>
        <taxon>Bacillati</taxon>
        <taxon>Bacillota</taxon>
        <taxon>Clostridia</taxon>
        <taxon>Eubacteriales</taxon>
        <taxon>Oscillospiraceae</taxon>
        <taxon>Acetivibrio</taxon>
    </lineage>
</organism>
<proteinExistence type="predicted"/>
<name>A0A0V8QET4_9FIRM</name>
<dbReference type="RefSeq" id="WP_058352699.1">
    <property type="nucleotide sequence ID" value="NZ_CABMMD010000153.1"/>
</dbReference>
<sequence>MAEKKKPTQGSNKLQIRNSTVDFLVFTRDAHEEGIEVRVQNHDVWLTQKAIGQLFDVDRSVVTKHLKNIFESGELDENSVCAKFAQTADDGKTYQYKFYSLSAIIAVGYRINSDRATQFRQWATKVLNTFTKQGYVLDKSRLINGQIFDEDYFDHLISEIQEIRASERRFYQKITDIYATAVDYSLDSQITKDFFATVQNKMHYAVHGNTAAEVIMARANHTKEHMGLTSWRNAPDGKIVKADVSIAKNYLSKDEMQELNEIVTMYLDYATRQARRHIPMTMTDWATKLDAFLQFNDAEILQNKGKVTAAIAKAFAESEFEQYRVIQDRLYQSDFDRLIANTTDETK</sequence>
<dbReference type="STRING" id="290052.ASU35_01740"/>
<comment type="caution">
    <text evidence="1">The sequence shown here is derived from an EMBL/GenBank/DDBJ whole genome shotgun (WGS) entry which is preliminary data.</text>
</comment>
<dbReference type="EMBL" id="LNAM01000153">
    <property type="protein sequence ID" value="KSV59063.1"/>
    <property type="molecule type" value="Genomic_DNA"/>
</dbReference>
<evidence type="ECO:0000313" key="1">
    <source>
        <dbReference type="EMBL" id="KSV59063.1"/>
    </source>
</evidence>
<dbReference type="InterPro" id="IPR011204">
    <property type="entry name" value="Virulence_RhuM-like"/>
</dbReference>
<dbReference type="AlphaFoldDB" id="A0A0V8QET4"/>
<dbReference type="PIRSF" id="PIRSF015268">
    <property type="entry name" value="Virulence_RhuM"/>
    <property type="match status" value="1"/>
</dbReference>
<protein>
    <submittedName>
        <fullName evidence="1">Cell filamentation protein Fic</fullName>
    </submittedName>
</protein>
<evidence type="ECO:0000313" key="2">
    <source>
        <dbReference type="Proteomes" id="UP000054874"/>
    </source>
</evidence>
<dbReference type="PANTHER" id="PTHR35810:SF1">
    <property type="entry name" value="CYTOPLASMIC PROTEIN"/>
    <property type="match status" value="1"/>
</dbReference>
<gene>
    <name evidence="1" type="ORF">ASU35_01740</name>
</gene>
<dbReference type="OrthoDB" id="9802752at2"/>